<dbReference type="InterPro" id="IPR051681">
    <property type="entry name" value="Ser/Thr_Kinases-Pseudokinases"/>
</dbReference>
<accession>A0A067D6C3</accession>
<dbReference type="Gene3D" id="1.10.510.10">
    <property type="entry name" value="Transferase(Phosphotransferase) domain 1"/>
    <property type="match status" value="1"/>
</dbReference>
<gene>
    <name evidence="3" type="ORF">SPRG_01430</name>
</gene>
<evidence type="ECO:0000313" key="3">
    <source>
        <dbReference type="EMBL" id="KDO34201.1"/>
    </source>
</evidence>
<keyword evidence="1" id="KW-0472">Membrane</keyword>
<evidence type="ECO:0000259" key="2">
    <source>
        <dbReference type="PROSITE" id="PS50011"/>
    </source>
</evidence>
<sequence>MVTVSCAPNLVLCTSSDGGVSDCYNPNHFGCCAGRLYSIRLGGPRQYCCVDPKTYVQTVADACPTTAPVATNVSTAATDGSPTISPNETSAPPKGALTGNVSFTISKQAIAGIAVGSVVVVAIILYLLCRKRRKQPRASSGSVDLARPINSTTAHTSNGTDLGLDLTALTRWRIEQQELIGSRTLASGAYGEVSLGSFRGTTVAIKSSLRKKATVADLQCFIDEIKLTARFESPYIIKLIGVAWSNPSDLQCVLEYMDMGDLRNHLSQTTPETYPWTEKVQCIHSIVEGLVYLHSLDIIHRDMKSKNVLLDSKKGTKLSDFGVSREDTQETMTVGVGTYRWMAPEILREGHYTVAADIYSFGMILTEFGSHMIPYSDMKNPKTGKALVDTALIGLVLNGEIRPTLSGDMPEWVRAMAMQCAVPDPTERPTAYELSTIVRKHTAVAM</sequence>
<dbReference type="SUPFAM" id="SSF56112">
    <property type="entry name" value="Protein kinase-like (PK-like)"/>
    <property type="match status" value="1"/>
</dbReference>
<dbReference type="STRING" id="695850.A0A067D6C3"/>
<dbReference type="VEuPathDB" id="FungiDB:SPRG_01430"/>
<keyword evidence="3" id="KW-0418">Kinase</keyword>
<dbReference type="RefSeq" id="XP_012195034.1">
    <property type="nucleotide sequence ID" value="XM_012339644.1"/>
</dbReference>
<dbReference type="GO" id="GO:0004674">
    <property type="term" value="F:protein serine/threonine kinase activity"/>
    <property type="evidence" value="ECO:0007669"/>
    <property type="project" value="TreeGrafter"/>
</dbReference>
<keyword evidence="4" id="KW-1185">Reference proteome</keyword>
<keyword evidence="1" id="KW-0812">Transmembrane</keyword>
<dbReference type="Pfam" id="PF00069">
    <property type="entry name" value="Pkinase"/>
    <property type="match status" value="1"/>
</dbReference>
<dbReference type="OrthoDB" id="72260at2759"/>
<dbReference type="PANTHER" id="PTHR44329">
    <property type="entry name" value="SERINE/THREONINE-PROTEIN KINASE TNNI3K-RELATED"/>
    <property type="match status" value="1"/>
</dbReference>
<dbReference type="SMART" id="SM00220">
    <property type="entry name" value="S_TKc"/>
    <property type="match status" value="1"/>
</dbReference>
<dbReference type="Proteomes" id="UP000030745">
    <property type="component" value="Unassembled WGS sequence"/>
</dbReference>
<proteinExistence type="predicted"/>
<reference evidence="3 4" key="1">
    <citation type="journal article" date="2013" name="PLoS Genet.">
        <title>Distinctive expansion of potential virulence genes in the genome of the oomycete fish pathogen Saprolegnia parasitica.</title>
        <authorList>
            <person name="Jiang R.H."/>
            <person name="de Bruijn I."/>
            <person name="Haas B.J."/>
            <person name="Belmonte R."/>
            <person name="Lobach L."/>
            <person name="Christie J."/>
            <person name="van den Ackerveken G."/>
            <person name="Bottin A."/>
            <person name="Bulone V."/>
            <person name="Diaz-Moreno S.M."/>
            <person name="Dumas B."/>
            <person name="Fan L."/>
            <person name="Gaulin E."/>
            <person name="Govers F."/>
            <person name="Grenville-Briggs L.J."/>
            <person name="Horner N.R."/>
            <person name="Levin J.Z."/>
            <person name="Mammella M."/>
            <person name="Meijer H.J."/>
            <person name="Morris P."/>
            <person name="Nusbaum C."/>
            <person name="Oome S."/>
            <person name="Phillips A.J."/>
            <person name="van Rooyen D."/>
            <person name="Rzeszutek E."/>
            <person name="Saraiva M."/>
            <person name="Secombes C.J."/>
            <person name="Seidl M.F."/>
            <person name="Snel B."/>
            <person name="Stassen J.H."/>
            <person name="Sykes S."/>
            <person name="Tripathy S."/>
            <person name="van den Berg H."/>
            <person name="Vega-Arreguin J.C."/>
            <person name="Wawra S."/>
            <person name="Young S.K."/>
            <person name="Zeng Q."/>
            <person name="Dieguez-Uribeondo J."/>
            <person name="Russ C."/>
            <person name="Tyler B.M."/>
            <person name="van West P."/>
        </authorList>
    </citation>
    <scope>NUCLEOTIDE SEQUENCE [LARGE SCALE GENOMIC DNA]</scope>
    <source>
        <strain evidence="3 4">CBS 223.65</strain>
    </source>
</reference>
<organism evidence="3 4">
    <name type="scientific">Saprolegnia parasitica (strain CBS 223.65)</name>
    <dbReference type="NCBI Taxonomy" id="695850"/>
    <lineage>
        <taxon>Eukaryota</taxon>
        <taxon>Sar</taxon>
        <taxon>Stramenopiles</taxon>
        <taxon>Oomycota</taxon>
        <taxon>Saprolegniomycetes</taxon>
        <taxon>Saprolegniales</taxon>
        <taxon>Saprolegniaceae</taxon>
        <taxon>Saprolegnia</taxon>
    </lineage>
</organism>
<dbReference type="InterPro" id="IPR011009">
    <property type="entry name" value="Kinase-like_dom_sf"/>
</dbReference>
<keyword evidence="3" id="KW-0808">Transferase</keyword>
<keyword evidence="1" id="KW-1133">Transmembrane helix</keyword>
<protein>
    <submittedName>
        <fullName evidence="3">TKL protein kinase</fullName>
    </submittedName>
</protein>
<dbReference type="InterPro" id="IPR001245">
    <property type="entry name" value="Ser-Thr/Tyr_kinase_cat_dom"/>
</dbReference>
<dbReference type="PRINTS" id="PR00109">
    <property type="entry name" value="TYRKINASE"/>
</dbReference>
<dbReference type="AlphaFoldDB" id="A0A067D6C3"/>
<feature type="transmembrane region" description="Helical" evidence="1">
    <location>
        <begin position="109"/>
        <end position="129"/>
    </location>
</feature>
<name>A0A067D6C3_SAPPC</name>
<evidence type="ECO:0000256" key="1">
    <source>
        <dbReference type="SAM" id="Phobius"/>
    </source>
</evidence>
<evidence type="ECO:0000313" key="4">
    <source>
        <dbReference type="Proteomes" id="UP000030745"/>
    </source>
</evidence>
<dbReference type="InterPro" id="IPR000719">
    <property type="entry name" value="Prot_kinase_dom"/>
</dbReference>
<dbReference type="PROSITE" id="PS50011">
    <property type="entry name" value="PROTEIN_KINASE_DOM"/>
    <property type="match status" value="1"/>
</dbReference>
<dbReference type="GeneID" id="24124020"/>
<feature type="domain" description="Protein kinase" evidence="2">
    <location>
        <begin position="179"/>
        <end position="444"/>
    </location>
</feature>
<dbReference type="GO" id="GO:0005524">
    <property type="term" value="F:ATP binding"/>
    <property type="evidence" value="ECO:0007669"/>
    <property type="project" value="InterPro"/>
</dbReference>
<dbReference type="Gene3D" id="3.30.200.20">
    <property type="entry name" value="Phosphorylase Kinase, domain 1"/>
    <property type="match status" value="1"/>
</dbReference>
<dbReference type="PANTHER" id="PTHR44329:SF214">
    <property type="entry name" value="PROTEIN KINASE DOMAIN-CONTAINING PROTEIN"/>
    <property type="match status" value="1"/>
</dbReference>
<dbReference type="KEGG" id="spar:SPRG_01430"/>
<dbReference type="EMBL" id="KK583191">
    <property type="protein sequence ID" value="KDO34201.1"/>
    <property type="molecule type" value="Genomic_DNA"/>
</dbReference>
<dbReference type="InterPro" id="IPR008271">
    <property type="entry name" value="Ser/Thr_kinase_AS"/>
</dbReference>
<dbReference type="PROSITE" id="PS00108">
    <property type="entry name" value="PROTEIN_KINASE_ST"/>
    <property type="match status" value="1"/>
</dbReference>